<dbReference type="EMBL" id="VMNW02000008">
    <property type="protein sequence ID" value="KAA9164070.1"/>
    <property type="molecule type" value="Genomic_DNA"/>
</dbReference>
<sequence length="129" mass="13402">MIIAMISLGFAAPGGVHPMYYFVLIAVAGGGFALLLSGVLAVFAGSRTPTTPARDLEFFAGIRRGTLAMALCVIVLDVAGVLLFVKITRVPDETSLSASASTVLFVAVAVTLVCAVMASVVLRRVLPKY</sequence>
<protein>
    <submittedName>
        <fullName evidence="2">Uncharacterized protein</fullName>
    </submittedName>
</protein>
<gene>
    <name evidence="2" type="ORF">FPZ12_008115</name>
</gene>
<feature type="transmembrane region" description="Helical" evidence="1">
    <location>
        <begin position="20"/>
        <end position="44"/>
    </location>
</feature>
<evidence type="ECO:0000313" key="3">
    <source>
        <dbReference type="Proteomes" id="UP000319769"/>
    </source>
</evidence>
<keyword evidence="1" id="KW-0812">Transmembrane</keyword>
<feature type="transmembrane region" description="Helical" evidence="1">
    <location>
        <begin position="97"/>
        <end position="122"/>
    </location>
</feature>
<dbReference type="OrthoDB" id="3638537at2"/>
<organism evidence="2 3">
    <name type="scientific">Amycolatopsis acidicola</name>
    <dbReference type="NCBI Taxonomy" id="2596893"/>
    <lineage>
        <taxon>Bacteria</taxon>
        <taxon>Bacillati</taxon>
        <taxon>Actinomycetota</taxon>
        <taxon>Actinomycetes</taxon>
        <taxon>Pseudonocardiales</taxon>
        <taxon>Pseudonocardiaceae</taxon>
        <taxon>Amycolatopsis</taxon>
    </lineage>
</organism>
<evidence type="ECO:0000313" key="2">
    <source>
        <dbReference type="EMBL" id="KAA9164070.1"/>
    </source>
</evidence>
<keyword evidence="1" id="KW-1133">Transmembrane helix</keyword>
<accession>A0A5N0VG01</accession>
<evidence type="ECO:0000256" key="1">
    <source>
        <dbReference type="SAM" id="Phobius"/>
    </source>
</evidence>
<proteinExistence type="predicted"/>
<name>A0A5N0VG01_9PSEU</name>
<feature type="transmembrane region" description="Helical" evidence="1">
    <location>
        <begin position="65"/>
        <end position="85"/>
    </location>
</feature>
<keyword evidence="3" id="KW-1185">Reference proteome</keyword>
<dbReference type="Proteomes" id="UP000319769">
    <property type="component" value="Unassembled WGS sequence"/>
</dbReference>
<reference evidence="2" key="1">
    <citation type="submission" date="2019-09" db="EMBL/GenBank/DDBJ databases">
        <authorList>
            <person name="Teo W.F.A."/>
            <person name="Duangmal K."/>
        </authorList>
    </citation>
    <scope>NUCLEOTIDE SEQUENCE [LARGE SCALE GENOMIC DNA]</scope>
    <source>
        <strain evidence="2">K81G1</strain>
    </source>
</reference>
<dbReference type="AlphaFoldDB" id="A0A5N0VG01"/>
<comment type="caution">
    <text evidence="2">The sequence shown here is derived from an EMBL/GenBank/DDBJ whole genome shotgun (WGS) entry which is preliminary data.</text>
</comment>
<keyword evidence="1" id="KW-0472">Membrane</keyword>